<keyword evidence="4 10" id="KW-0812">Transmembrane</keyword>
<feature type="transmembrane region" description="Helical" evidence="10">
    <location>
        <begin position="28"/>
        <end position="51"/>
    </location>
</feature>
<dbReference type="EMBL" id="MG859366">
    <property type="protein sequence ID" value="AXM05194.1"/>
    <property type="molecule type" value="mRNA"/>
</dbReference>
<evidence type="ECO:0000256" key="10">
    <source>
        <dbReference type="RuleBase" id="RU351113"/>
    </source>
</evidence>
<keyword evidence="6 10" id="KW-1133">Transmembrane helix</keyword>
<dbReference type="PANTHER" id="PTHR21137:SF35">
    <property type="entry name" value="ODORANT RECEPTOR 19A-RELATED"/>
    <property type="match status" value="1"/>
</dbReference>
<name>A0A346D424_9HYME</name>
<proteinExistence type="evidence at transcript level"/>
<evidence type="ECO:0000256" key="2">
    <source>
        <dbReference type="ARBA" id="ARBA00022475"/>
    </source>
</evidence>
<comment type="caution">
    <text evidence="10">Lacks conserved residue(s) required for the propagation of feature annotation.</text>
</comment>
<evidence type="ECO:0000256" key="8">
    <source>
        <dbReference type="ARBA" id="ARBA00023170"/>
    </source>
</evidence>
<dbReference type="PANTHER" id="PTHR21137">
    <property type="entry name" value="ODORANT RECEPTOR"/>
    <property type="match status" value="1"/>
</dbReference>
<evidence type="ECO:0000256" key="3">
    <source>
        <dbReference type="ARBA" id="ARBA00022606"/>
    </source>
</evidence>
<feature type="transmembrane region" description="Helical" evidence="10">
    <location>
        <begin position="63"/>
        <end position="83"/>
    </location>
</feature>
<comment type="subcellular location">
    <subcellularLocation>
        <location evidence="1 10">Cell membrane</location>
        <topology evidence="1 10">Multi-pass membrane protein</topology>
    </subcellularLocation>
</comment>
<dbReference type="Pfam" id="PF02949">
    <property type="entry name" value="7tm_6"/>
    <property type="match status" value="1"/>
</dbReference>
<dbReference type="GO" id="GO:0004984">
    <property type="term" value="F:olfactory receptor activity"/>
    <property type="evidence" value="ECO:0007669"/>
    <property type="project" value="InterPro"/>
</dbReference>
<dbReference type="InterPro" id="IPR004117">
    <property type="entry name" value="7tm6_olfct_rcpt"/>
</dbReference>
<evidence type="ECO:0000256" key="7">
    <source>
        <dbReference type="ARBA" id="ARBA00023136"/>
    </source>
</evidence>
<organism evidence="11">
    <name type="scientific">Campoletis chlorideae</name>
    <dbReference type="NCBI Taxonomy" id="219166"/>
    <lineage>
        <taxon>Eukaryota</taxon>
        <taxon>Metazoa</taxon>
        <taxon>Ecdysozoa</taxon>
        <taxon>Arthropoda</taxon>
        <taxon>Hexapoda</taxon>
        <taxon>Insecta</taxon>
        <taxon>Pterygota</taxon>
        <taxon>Neoptera</taxon>
        <taxon>Endopterygota</taxon>
        <taxon>Hymenoptera</taxon>
        <taxon>Apocrita</taxon>
        <taxon>Ichneumonoidea</taxon>
        <taxon>Ichneumonidae</taxon>
        <taxon>Campopleginae</taxon>
        <taxon>Dusona group</taxon>
        <taxon>Campoletis</taxon>
    </lineage>
</organism>
<dbReference type="GO" id="GO:0005886">
    <property type="term" value="C:plasma membrane"/>
    <property type="evidence" value="ECO:0007669"/>
    <property type="project" value="UniProtKB-SubCell"/>
</dbReference>
<keyword evidence="8 10" id="KW-0675">Receptor</keyword>
<keyword evidence="5 10" id="KW-0552">Olfaction</keyword>
<keyword evidence="3 10" id="KW-0716">Sensory transduction</keyword>
<sequence length="390" mass="44892">MACFFDHPYYIWNKRAMRLIGIWPEQSIFARILIPAFICGNVISMILVEYLYMRNAWPDLDVFLEWLAPLCILSMASTPLLLASFNRDKFQALLDHISSDWKHLSESPNVEVLHEYGARGGSITRRYYRWMYSACTCYLAMPLTIPKVLDYVVPLNASRPNVYLFNAYYGVDSEDYYPFVIFHMIWESWVAIITMISCEAMFFTYVEHGCGLFKVVEVNLQRLCNQPGNIEETDKGRSFKILSHCINLHREAIGYTELIESAYTGSLLVLLGCSLLAMSVTELQILMHLDEPGQLIRFGSFTLTQVVRLYFNIVPGQKIVDHSISIFHCAYAVDWHNLTPKVQRLLILIMIRSLRPCQITAGTVYAVTMENYSSIMQTSMSFFTVLSSVR</sequence>
<evidence type="ECO:0000256" key="1">
    <source>
        <dbReference type="ARBA" id="ARBA00004651"/>
    </source>
</evidence>
<dbReference type="AlphaFoldDB" id="A0A346D424"/>
<evidence type="ECO:0000256" key="5">
    <source>
        <dbReference type="ARBA" id="ARBA00022725"/>
    </source>
</evidence>
<evidence type="ECO:0000256" key="9">
    <source>
        <dbReference type="ARBA" id="ARBA00023224"/>
    </source>
</evidence>
<keyword evidence="9 10" id="KW-0807">Transducer</keyword>
<comment type="similarity">
    <text evidence="10">Belongs to the insect chemoreceptor superfamily. Heteromeric odorant receptor channel (TC 1.A.69) family.</text>
</comment>
<dbReference type="GO" id="GO:0005549">
    <property type="term" value="F:odorant binding"/>
    <property type="evidence" value="ECO:0007669"/>
    <property type="project" value="InterPro"/>
</dbReference>
<dbReference type="GO" id="GO:0007165">
    <property type="term" value="P:signal transduction"/>
    <property type="evidence" value="ECO:0007669"/>
    <property type="project" value="UniProtKB-KW"/>
</dbReference>
<protein>
    <recommendedName>
        <fullName evidence="10">Odorant receptor</fullName>
    </recommendedName>
</protein>
<evidence type="ECO:0000256" key="4">
    <source>
        <dbReference type="ARBA" id="ARBA00022692"/>
    </source>
</evidence>
<keyword evidence="7 10" id="KW-0472">Membrane</keyword>
<accession>A0A346D424</accession>
<evidence type="ECO:0000313" key="11">
    <source>
        <dbReference type="EMBL" id="AXM05194.1"/>
    </source>
</evidence>
<reference evidence="11" key="1">
    <citation type="journal article" date="2018" name="Insect Mol. Biol.">
        <title>An odorant receptor mediates the attractiveness of cis-jasmone to Campoletis chlorideae, the endoparasitoid of Helicoverpa armigera.</title>
        <authorList>
            <person name="Sun Y.L."/>
            <person name="Dong J.F."/>
            <person name="Ning C."/>
            <person name="Ding P.P."/>
            <person name="Huang L.Q."/>
            <person name="Sun J.G."/>
            <person name="Wang C.Z."/>
        </authorList>
    </citation>
    <scope>NUCLEOTIDE SEQUENCE</scope>
    <source>
        <strain evidence="11">CchlOR70</strain>
    </source>
</reference>
<keyword evidence="2" id="KW-1003">Cell membrane</keyword>
<evidence type="ECO:0000256" key="6">
    <source>
        <dbReference type="ARBA" id="ARBA00022989"/>
    </source>
</evidence>
<reference evidence="11" key="2">
    <citation type="submission" date="2018-01" db="EMBL/GenBank/DDBJ databases">
        <authorList>
            <person name="Gaut B.S."/>
            <person name="Morton B.R."/>
            <person name="Clegg M.T."/>
            <person name="Duvall M.R."/>
        </authorList>
    </citation>
    <scope>NUCLEOTIDE SEQUENCE</scope>
    <source>
        <strain evidence="11">CchlOR70</strain>
    </source>
</reference>